<feature type="active site" description="Nucleophile" evidence="3">
    <location>
        <position position="9"/>
    </location>
</feature>
<dbReference type="CDD" id="cd16343">
    <property type="entry name" value="LMWPTP"/>
    <property type="match status" value="1"/>
</dbReference>
<evidence type="ECO:0000256" key="3">
    <source>
        <dbReference type="PIRSR" id="PIRSR617867-1"/>
    </source>
</evidence>
<proteinExistence type="inferred from homology"/>
<dbReference type="Gene3D" id="3.40.50.2300">
    <property type="match status" value="1"/>
</dbReference>
<dbReference type="Proteomes" id="UP000319817">
    <property type="component" value="Chromosome"/>
</dbReference>
<keyword evidence="6" id="KW-1185">Reference proteome</keyword>
<dbReference type="InterPro" id="IPR023485">
    <property type="entry name" value="Ptyr_pPase"/>
</dbReference>
<dbReference type="PANTHER" id="PTHR47439">
    <property type="entry name" value="LOW MOLECULAR WEIGHT PHOSPHOTYROSINE PROTEIN PHOSPHATASE-RELATED"/>
    <property type="match status" value="1"/>
</dbReference>
<sequence length="165" mass="18542">MTKRVLFVCMGNICRSPAAEAVMHRFAEEFGANVEVDSAGTHDYHVGERADARMRAAAEARGYELHSIGRHVTPTELQPGVYDLVLAMDQQNYEALQLLADTPNTHIRIFSDYLDDNWPNDVPDPYYGEEEGFDEVLDMLEEGCPIILQTIVGEDIFAGEFDDEN</sequence>
<evidence type="ECO:0000259" key="4">
    <source>
        <dbReference type="SMART" id="SM00226"/>
    </source>
</evidence>
<dbReference type="InterPro" id="IPR052995">
    <property type="entry name" value="LMW-PTP"/>
</dbReference>
<gene>
    <name evidence="5" type="primary">yfkJ</name>
    <name evidence="5" type="ORF">K239x_37970</name>
</gene>
<dbReference type="PRINTS" id="PR00719">
    <property type="entry name" value="LMWPTPASE"/>
</dbReference>
<dbReference type="EMBL" id="CP036526">
    <property type="protein sequence ID" value="QDT11797.1"/>
    <property type="molecule type" value="Genomic_DNA"/>
</dbReference>
<dbReference type="EC" id="3.1.3.48" evidence="5"/>
<evidence type="ECO:0000256" key="2">
    <source>
        <dbReference type="ARBA" id="ARBA00022801"/>
    </source>
</evidence>
<dbReference type="InterPro" id="IPR017867">
    <property type="entry name" value="Tyr_phospatase_low_mol_wt"/>
</dbReference>
<feature type="domain" description="Phosphotyrosine protein phosphatase I" evidence="4">
    <location>
        <begin position="3"/>
        <end position="150"/>
    </location>
</feature>
<name>A0A517NXE2_9BACT</name>
<dbReference type="AlphaFoldDB" id="A0A517NXE2"/>
<evidence type="ECO:0000313" key="5">
    <source>
        <dbReference type="EMBL" id="QDT11797.1"/>
    </source>
</evidence>
<dbReference type="SUPFAM" id="SSF52788">
    <property type="entry name" value="Phosphotyrosine protein phosphatases I"/>
    <property type="match status" value="1"/>
</dbReference>
<dbReference type="SMART" id="SM00226">
    <property type="entry name" value="LMWPc"/>
    <property type="match status" value="1"/>
</dbReference>
<keyword evidence="2 5" id="KW-0378">Hydrolase</keyword>
<comment type="similarity">
    <text evidence="1">Belongs to the low molecular weight phosphotyrosine protein phosphatase family.</text>
</comment>
<feature type="active site" description="Proton donor" evidence="3">
    <location>
        <position position="124"/>
    </location>
</feature>
<protein>
    <submittedName>
        <fullName evidence="5">Low molecular weight protein-tyrosine-phosphatase YfkJ</fullName>
        <ecNumber evidence="5">3.1.3.48</ecNumber>
    </submittedName>
</protein>
<dbReference type="Pfam" id="PF01451">
    <property type="entry name" value="LMWPc"/>
    <property type="match status" value="1"/>
</dbReference>
<dbReference type="GO" id="GO:0004725">
    <property type="term" value="F:protein tyrosine phosphatase activity"/>
    <property type="evidence" value="ECO:0007669"/>
    <property type="project" value="UniProtKB-EC"/>
</dbReference>
<feature type="active site" evidence="3">
    <location>
        <position position="15"/>
    </location>
</feature>
<dbReference type="RefSeq" id="WP_419189112.1">
    <property type="nucleotide sequence ID" value="NZ_CP036526.1"/>
</dbReference>
<dbReference type="PANTHER" id="PTHR47439:SF1">
    <property type="entry name" value="ACID PHOSPHATASE"/>
    <property type="match status" value="1"/>
</dbReference>
<dbReference type="InterPro" id="IPR036196">
    <property type="entry name" value="Ptyr_pPase_sf"/>
</dbReference>
<organism evidence="5 6">
    <name type="scientific">Stieleria marina</name>
    <dbReference type="NCBI Taxonomy" id="1930275"/>
    <lineage>
        <taxon>Bacteria</taxon>
        <taxon>Pseudomonadati</taxon>
        <taxon>Planctomycetota</taxon>
        <taxon>Planctomycetia</taxon>
        <taxon>Pirellulales</taxon>
        <taxon>Pirellulaceae</taxon>
        <taxon>Stieleria</taxon>
    </lineage>
</organism>
<reference evidence="5 6" key="1">
    <citation type="submission" date="2019-02" db="EMBL/GenBank/DDBJ databases">
        <title>Deep-cultivation of Planctomycetes and their phenomic and genomic characterization uncovers novel biology.</title>
        <authorList>
            <person name="Wiegand S."/>
            <person name="Jogler M."/>
            <person name="Boedeker C."/>
            <person name="Pinto D."/>
            <person name="Vollmers J."/>
            <person name="Rivas-Marin E."/>
            <person name="Kohn T."/>
            <person name="Peeters S.H."/>
            <person name="Heuer A."/>
            <person name="Rast P."/>
            <person name="Oberbeckmann S."/>
            <person name="Bunk B."/>
            <person name="Jeske O."/>
            <person name="Meyerdierks A."/>
            <person name="Storesund J.E."/>
            <person name="Kallscheuer N."/>
            <person name="Luecker S."/>
            <person name="Lage O.M."/>
            <person name="Pohl T."/>
            <person name="Merkel B.J."/>
            <person name="Hornburger P."/>
            <person name="Mueller R.-W."/>
            <person name="Bruemmer F."/>
            <person name="Labrenz M."/>
            <person name="Spormann A.M."/>
            <person name="Op den Camp H."/>
            <person name="Overmann J."/>
            <person name="Amann R."/>
            <person name="Jetten M.S.M."/>
            <person name="Mascher T."/>
            <person name="Medema M.H."/>
            <person name="Devos D.P."/>
            <person name="Kaster A.-K."/>
            <person name="Ovreas L."/>
            <person name="Rohde M."/>
            <person name="Galperin M.Y."/>
            <person name="Jogler C."/>
        </authorList>
    </citation>
    <scope>NUCLEOTIDE SEQUENCE [LARGE SCALE GENOMIC DNA]</scope>
    <source>
        <strain evidence="5 6">K23_9</strain>
    </source>
</reference>
<evidence type="ECO:0000313" key="6">
    <source>
        <dbReference type="Proteomes" id="UP000319817"/>
    </source>
</evidence>
<evidence type="ECO:0000256" key="1">
    <source>
        <dbReference type="ARBA" id="ARBA00011063"/>
    </source>
</evidence>
<accession>A0A517NXE2</accession>